<dbReference type="Proteomes" id="UP001148312">
    <property type="component" value="Unassembled WGS sequence"/>
</dbReference>
<feature type="transmembrane region" description="Helical" evidence="5">
    <location>
        <begin position="216"/>
        <end position="233"/>
    </location>
</feature>
<evidence type="ECO:0000313" key="7">
    <source>
        <dbReference type="Proteomes" id="UP001148312"/>
    </source>
</evidence>
<accession>A0A9W9WU47</accession>
<evidence type="ECO:0000256" key="5">
    <source>
        <dbReference type="SAM" id="Phobius"/>
    </source>
</evidence>
<keyword evidence="3 5" id="KW-1133">Transmembrane helix</keyword>
<comment type="caution">
    <text evidence="6">The sequence shown here is derived from an EMBL/GenBank/DDBJ whole genome shotgun (WGS) entry which is preliminary data.</text>
</comment>
<reference evidence="6" key="2">
    <citation type="journal article" date="2023" name="IMA Fungus">
        <title>Comparative genomic study of the Penicillium genus elucidates a diverse pangenome and 15 lateral gene transfer events.</title>
        <authorList>
            <person name="Petersen C."/>
            <person name="Sorensen T."/>
            <person name="Nielsen M.R."/>
            <person name="Sondergaard T.E."/>
            <person name="Sorensen J.L."/>
            <person name="Fitzpatrick D.A."/>
            <person name="Frisvad J.C."/>
            <person name="Nielsen K.L."/>
        </authorList>
    </citation>
    <scope>NUCLEOTIDE SEQUENCE</scope>
    <source>
        <strain evidence="6">IBT 30728</strain>
    </source>
</reference>
<feature type="transmembrane region" description="Helical" evidence="5">
    <location>
        <begin position="20"/>
        <end position="41"/>
    </location>
</feature>
<proteinExistence type="predicted"/>
<feature type="transmembrane region" description="Helical" evidence="5">
    <location>
        <begin position="158"/>
        <end position="182"/>
    </location>
</feature>
<keyword evidence="2 5" id="KW-0812">Transmembrane</keyword>
<reference evidence="6" key="1">
    <citation type="submission" date="2022-12" db="EMBL/GenBank/DDBJ databases">
        <authorList>
            <person name="Petersen C."/>
        </authorList>
    </citation>
    <scope>NUCLEOTIDE SEQUENCE</scope>
    <source>
        <strain evidence="6">IBT 30728</strain>
    </source>
</reference>
<dbReference type="EMBL" id="JAPWDQ010000012">
    <property type="protein sequence ID" value="KAJ5475366.1"/>
    <property type="molecule type" value="Genomic_DNA"/>
</dbReference>
<dbReference type="PANTHER" id="PTHR31465">
    <property type="entry name" value="PROTEIN RTA1-RELATED"/>
    <property type="match status" value="1"/>
</dbReference>
<dbReference type="InterPro" id="IPR007568">
    <property type="entry name" value="RTA1"/>
</dbReference>
<feature type="transmembrane region" description="Helical" evidence="5">
    <location>
        <begin position="121"/>
        <end position="146"/>
    </location>
</feature>
<keyword evidence="4 5" id="KW-0472">Membrane</keyword>
<protein>
    <submittedName>
        <fullName evidence="6">Protein RTM1</fullName>
    </submittedName>
</protein>
<evidence type="ECO:0000256" key="4">
    <source>
        <dbReference type="ARBA" id="ARBA00023136"/>
    </source>
</evidence>
<gene>
    <name evidence="6" type="ORF">N7539_008432</name>
</gene>
<dbReference type="GeneID" id="81628282"/>
<feature type="transmembrane region" description="Helical" evidence="5">
    <location>
        <begin position="81"/>
        <end position="100"/>
    </location>
</feature>
<feature type="transmembrane region" description="Helical" evidence="5">
    <location>
        <begin position="253"/>
        <end position="277"/>
    </location>
</feature>
<name>A0A9W9WU47_9EURO</name>
<evidence type="ECO:0000256" key="2">
    <source>
        <dbReference type="ARBA" id="ARBA00022692"/>
    </source>
</evidence>
<dbReference type="Pfam" id="PF04479">
    <property type="entry name" value="RTA1"/>
    <property type="match status" value="1"/>
</dbReference>
<organism evidence="6 7">
    <name type="scientific">Penicillium diatomitis</name>
    <dbReference type="NCBI Taxonomy" id="2819901"/>
    <lineage>
        <taxon>Eukaryota</taxon>
        <taxon>Fungi</taxon>
        <taxon>Dikarya</taxon>
        <taxon>Ascomycota</taxon>
        <taxon>Pezizomycotina</taxon>
        <taxon>Eurotiomycetes</taxon>
        <taxon>Eurotiomycetidae</taxon>
        <taxon>Eurotiales</taxon>
        <taxon>Aspergillaceae</taxon>
        <taxon>Penicillium</taxon>
    </lineage>
</organism>
<dbReference type="AlphaFoldDB" id="A0A9W9WU47"/>
<dbReference type="GO" id="GO:0016020">
    <property type="term" value="C:membrane"/>
    <property type="evidence" value="ECO:0007669"/>
    <property type="project" value="UniProtKB-SubCell"/>
</dbReference>
<sequence>MSDQNQNGGTVFALYRYTPSIPAAVVFAVIFFILAAAQLFLIVRHRTYFFIPFIVGLLFECAGYIARIFSHFNTLALGPYIVQTMLILVAPPLFAASIYMTLGRITVKLGAEEASMIPIRYLTKTFVVGDVVSFLLQMGGGGYMAVGTLGALNIGAKIVIGGLAVQLLFFGFFVIAAAIFHWRVKQQVSRTRIGSYTHGSTARRSGMGSKLTWEKLMWALYVACALILVRSIFRVVEFVEGNDGYVMRREYWLYIFDAALMTLAGASMTVFFPGFLLGRGELKGSSAVEAFSSGEHEMSSRRLRTKHASGNRV</sequence>
<comment type="subcellular location">
    <subcellularLocation>
        <location evidence="1">Membrane</location>
        <topology evidence="1">Multi-pass membrane protein</topology>
    </subcellularLocation>
</comment>
<feature type="transmembrane region" description="Helical" evidence="5">
    <location>
        <begin position="48"/>
        <end position="69"/>
    </location>
</feature>
<evidence type="ECO:0000256" key="3">
    <source>
        <dbReference type="ARBA" id="ARBA00022989"/>
    </source>
</evidence>
<evidence type="ECO:0000313" key="6">
    <source>
        <dbReference type="EMBL" id="KAJ5475366.1"/>
    </source>
</evidence>
<dbReference type="RefSeq" id="XP_056787124.1">
    <property type="nucleotide sequence ID" value="XM_056938032.1"/>
</dbReference>
<dbReference type="PANTHER" id="PTHR31465:SF31">
    <property type="entry name" value="DOMAIN PROTEIN, PUTATIVE (AFU_ORTHOLOGUE AFUA_6G09550)-RELATED"/>
    <property type="match status" value="1"/>
</dbReference>
<evidence type="ECO:0000256" key="1">
    <source>
        <dbReference type="ARBA" id="ARBA00004141"/>
    </source>
</evidence>
<keyword evidence="7" id="KW-1185">Reference proteome</keyword>